<sequence length="241" mass="27390">MLNEATVSAAAAGTPESDHADVHEEAYAAATPQKTVCFSADSLCTRDHDVLLVKPLATNAFRFETLRYENVRLVILPNLCVDVILDQDFQRRHESLTLNYFVDLPLLTVCDLTSLRVDPPMLFAHLSPDCHPVATKSRRFTQEDTAFVLKEIQKLLNEGVIELSISPWRAQVLVTKDEKHSYPLPRIDALVQNMAKYKYFSTTDLKTRISPGSHPPRRQAIYSVRSERRFVSVHPYCLRSH</sequence>
<proteinExistence type="predicted"/>
<dbReference type="Proteomes" id="UP000046395">
    <property type="component" value="Unassembled WGS sequence"/>
</dbReference>
<dbReference type="PANTHER" id="PTHR24559">
    <property type="entry name" value="TRANSPOSON TY3-I GAG-POL POLYPROTEIN"/>
    <property type="match status" value="1"/>
</dbReference>
<protein>
    <submittedName>
        <fullName evidence="2">Reverse transcriptase domain-containing protein</fullName>
    </submittedName>
</protein>
<keyword evidence="1" id="KW-1185">Reference proteome</keyword>
<name>A0A5S6R588_TRIMR</name>
<evidence type="ECO:0000313" key="2">
    <source>
        <dbReference type="WBParaSite" id="TMUE_3000014766.1"/>
    </source>
</evidence>
<dbReference type="AlphaFoldDB" id="A0A5S6R588"/>
<organism evidence="1 2">
    <name type="scientific">Trichuris muris</name>
    <name type="common">Mouse whipworm</name>
    <dbReference type="NCBI Taxonomy" id="70415"/>
    <lineage>
        <taxon>Eukaryota</taxon>
        <taxon>Metazoa</taxon>
        <taxon>Ecdysozoa</taxon>
        <taxon>Nematoda</taxon>
        <taxon>Enoplea</taxon>
        <taxon>Dorylaimia</taxon>
        <taxon>Trichinellida</taxon>
        <taxon>Trichuridae</taxon>
        <taxon>Trichuris</taxon>
    </lineage>
</organism>
<dbReference type="WBParaSite" id="TMUE_3000014766.1">
    <property type="protein sequence ID" value="TMUE_3000014766.1"/>
    <property type="gene ID" value="WBGene00302315"/>
</dbReference>
<dbReference type="InterPro" id="IPR043502">
    <property type="entry name" value="DNA/RNA_pol_sf"/>
</dbReference>
<accession>A0A5S6R588</accession>
<dbReference type="Gene3D" id="3.10.10.10">
    <property type="entry name" value="HIV Type 1 Reverse Transcriptase, subunit A, domain 1"/>
    <property type="match status" value="1"/>
</dbReference>
<dbReference type="InterPro" id="IPR053134">
    <property type="entry name" value="RNA-dir_DNA_polymerase"/>
</dbReference>
<reference evidence="2" key="1">
    <citation type="submission" date="2019-12" db="UniProtKB">
        <authorList>
            <consortium name="WormBaseParasite"/>
        </authorList>
    </citation>
    <scope>IDENTIFICATION</scope>
</reference>
<dbReference type="PANTHER" id="PTHR24559:SF444">
    <property type="entry name" value="REVERSE TRANSCRIPTASE DOMAIN-CONTAINING PROTEIN"/>
    <property type="match status" value="1"/>
</dbReference>
<dbReference type="STRING" id="70415.A0A5S6R588"/>
<dbReference type="SUPFAM" id="SSF56672">
    <property type="entry name" value="DNA/RNA polymerases"/>
    <property type="match status" value="1"/>
</dbReference>
<evidence type="ECO:0000313" key="1">
    <source>
        <dbReference type="Proteomes" id="UP000046395"/>
    </source>
</evidence>